<evidence type="ECO:0000259" key="6">
    <source>
        <dbReference type="Pfam" id="PF00350"/>
    </source>
</evidence>
<name>A0A5S9ISA6_UABAM</name>
<dbReference type="Gene3D" id="3.40.50.300">
    <property type="entry name" value="P-loop containing nucleotide triphosphate hydrolases"/>
    <property type="match status" value="1"/>
</dbReference>
<dbReference type="RefSeq" id="WP_151971254.1">
    <property type="nucleotide sequence ID" value="NZ_AP019860.1"/>
</dbReference>
<feature type="domain" description="Dynamin N-terminal" evidence="6">
    <location>
        <begin position="55"/>
        <end position="218"/>
    </location>
</feature>
<dbReference type="InterPro" id="IPR027094">
    <property type="entry name" value="Mitofusin_fam"/>
</dbReference>
<evidence type="ECO:0000256" key="3">
    <source>
        <dbReference type="ARBA" id="ARBA00022801"/>
    </source>
</evidence>
<reference evidence="7 8" key="1">
    <citation type="submission" date="2019-08" db="EMBL/GenBank/DDBJ databases">
        <title>Complete genome sequence of Candidatus Uab amorphum.</title>
        <authorList>
            <person name="Shiratori T."/>
            <person name="Suzuki S."/>
            <person name="Kakizawa Y."/>
            <person name="Ishida K."/>
        </authorList>
    </citation>
    <scope>NUCLEOTIDE SEQUENCE [LARGE SCALE GENOMIC DNA]</scope>
    <source>
        <strain evidence="7 8">SRT547</strain>
    </source>
</reference>
<protein>
    <submittedName>
        <fullName evidence="7">GTPase</fullName>
    </submittedName>
</protein>
<evidence type="ECO:0000256" key="2">
    <source>
        <dbReference type="ARBA" id="ARBA00022741"/>
    </source>
</evidence>
<organism evidence="7 8">
    <name type="scientific">Uabimicrobium amorphum</name>
    <dbReference type="NCBI Taxonomy" id="2596890"/>
    <lineage>
        <taxon>Bacteria</taxon>
        <taxon>Pseudomonadati</taxon>
        <taxon>Planctomycetota</taxon>
        <taxon>Candidatus Uabimicrobiia</taxon>
        <taxon>Candidatus Uabimicrobiales</taxon>
        <taxon>Candidatus Uabimicrobiaceae</taxon>
        <taxon>Candidatus Uabimicrobium</taxon>
    </lineage>
</organism>
<evidence type="ECO:0000256" key="5">
    <source>
        <dbReference type="ARBA" id="ARBA00023136"/>
    </source>
</evidence>
<evidence type="ECO:0000256" key="4">
    <source>
        <dbReference type="ARBA" id="ARBA00023134"/>
    </source>
</evidence>
<dbReference type="GO" id="GO:0016020">
    <property type="term" value="C:membrane"/>
    <property type="evidence" value="ECO:0007669"/>
    <property type="project" value="UniProtKB-SubCell"/>
</dbReference>
<dbReference type="Pfam" id="PF00350">
    <property type="entry name" value="Dynamin_N"/>
    <property type="match status" value="1"/>
</dbReference>
<evidence type="ECO:0000313" key="8">
    <source>
        <dbReference type="Proteomes" id="UP000326354"/>
    </source>
</evidence>
<proteinExistence type="predicted"/>
<dbReference type="SUPFAM" id="SSF52540">
    <property type="entry name" value="P-loop containing nucleoside triphosphate hydrolases"/>
    <property type="match status" value="1"/>
</dbReference>
<dbReference type="KEGG" id="uam:UABAM_05631"/>
<dbReference type="GO" id="GO:0003924">
    <property type="term" value="F:GTPase activity"/>
    <property type="evidence" value="ECO:0007669"/>
    <property type="project" value="InterPro"/>
</dbReference>
<keyword evidence="8" id="KW-1185">Reference proteome</keyword>
<evidence type="ECO:0000256" key="1">
    <source>
        <dbReference type="ARBA" id="ARBA00004370"/>
    </source>
</evidence>
<dbReference type="GO" id="GO:0005525">
    <property type="term" value="F:GTP binding"/>
    <property type="evidence" value="ECO:0007669"/>
    <property type="project" value="UniProtKB-KW"/>
</dbReference>
<dbReference type="GO" id="GO:0008053">
    <property type="term" value="P:mitochondrial fusion"/>
    <property type="evidence" value="ECO:0007669"/>
    <property type="project" value="TreeGrafter"/>
</dbReference>
<keyword evidence="2" id="KW-0547">Nucleotide-binding</keyword>
<dbReference type="PANTHER" id="PTHR10465:SF0">
    <property type="entry name" value="SARCALUMENIN"/>
    <property type="match status" value="1"/>
</dbReference>
<gene>
    <name evidence="7" type="ORF">UABAM_05631</name>
</gene>
<dbReference type="InterPro" id="IPR027417">
    <property type="entry name" value="P-loop_NTPase"/>
</dbReference>
<keyword evidence="5" id="KW-0472">Membrane</keyword>
<sequence>MDANNNINHTQTLKNAIEKLKSLQQGELPTSTYLDNFNSWLTNRVDDWEKNFLRIGLVGITSAGKSTFINALAGEDILPRGAQPTSGILVVCRKSEERKLKVLFGDKNEYNFENEECNSLWVKRYGDEAENPNNEQNVQEMHLYLPNLMIPPKYDLIDSPGLDAFGLQGHEELTLRTLIPLVDVVLFLTTTKSTSDKENLKALAKICRESKPTIVVQTHKDAVEARYGKGGKIIESTEEVLEKHQNRVKNLLHQTIGLGNAHIIQVSSIDALNLRLKSPDVDPSTEEAWHSSGFGEVTGVLERLHDKVSQQIAGKRLQLLLNEIQKLADRVKMDYFSARGKEKEASYFREQEKERLNHLQNAIPVETDDAFPNLVQLQQDIYKVKDDFLAFIEESEDVQLDGLATKVRDKIKNVENVFFKQADGIEERLQKIAVELSVDLQAARPEDAQSIPDMPQLKRYEKVVRVDVLEEAGVSSKMKRWMGKLFKKDDWGYTEREVTETFVDREALKEDLLDYHNVYLITLNGYLKSWSQNWFQNVGTILTVLAQKKDELNTSAVDHDPEPYRILLNQLRTVRDWLESELKQTGKQHTMGFSALKYKKRRQTLQMATTRTMHYAKLALPILQACRTLIFNHKTYRFWHVCNEVCPEKEEHKVLISTPFSQEMMNYLTIIGDLTLEESELYSGIVVYGCSLPVATSLPIKHVSSDSKDLRENWFLQKTKVIVVHDRIFESPEAKETFAKIVDQVDIIWRAVDFHQIGHECTRLDKLPVKDILESNKQKIAYIGFGAGRLLKGGQFIDAHKSYQRLKKAPGYGLRPFVLGDGEELLTSLLWLANSLGDKDSVSDELKALEILTRTQPRVISGREGFIRSFFKEVKQFSSEQKSLENLSL</sequence>
<dbReference type="EMBL" id="AP019860">
    <property type="protein sequence ID" value="BBM87228.1"/>
    <property type="molecule type" value="Genomic_DNA"/>
</dbReference>
<keyword evidence="3" id="KW-0378">Hydrolase</keyword>
<evidence type="ECO:0000313" key="7">
    <source>
        <dbReference type="EMBL" id="BBM87228.1"/>
    </source>
</evidence>
<accession>A0A5S9ISA6</accession>
<dbReference type="InterPro" id="IPR045063">
    <property type="entry name" value="Dynamin_N"/>
</dbReference>
<comment type="subcellular location">
    <subcellularLocation>
        <location evidence="1">Membrane</location>
    </subcellularLocation>
</comment>
<dbReference type="AlphaFoldDB" id="A0A5S9ISA6"/>
<keyword evidence="4" id="KW-0342">GTP-binding</keyword>
<dbReference type="OrthoDB" id="9816479at2"/>
<dbReference type="PANTHER" id="PTHR10465">
    <property type="entry name" value="TRANSMEMBRANE GTPASE FZO1"/>
    <property type="match status" value="1"/>
</dbReference>
<dbReference type="Proteomes" id="UP000326354">
    <property type="component" value="Chromosome"/>
</dbReference>